<evidence type="ECO:0000313" key="2">
    <source>
        <dbReference type="Proteomes" id="UP000030672"/>
    </source>
</evidence>
<sequence length="365" mass="42249">MPDEKSPAKQLLVLFEAAEDARKRALKAYRDLVVVSNYPPHQMLNFSLHNLQRPHLPLDGFFVSKFDDLSIVGHYISNAMSKIDEESATEYEQINRSIREEEHLLMNKEFETRVVGLQSLGFNSETKLMSYQLNMAQSRLNIARLKYKQRLFVHKHVSPGCDDSFRTVEKPAMENRRLLICMVGGASLLRKLERYSNVVLMNAPFVHGTFPQFKMRMLYSSLFNFEHSKSCFRRLTWLNSRSTRSIKLLMYPKKDIAKSHWHLERSFRSAEAQVEEDAVEALTHAPILPLYNSQTPMTRTVEVSTSVKEPNALSEIYSSDLTRRSFVKRAWKILPIKMDLDKRVARPGLVVENTTKPAAEDRSEH</sequence>
<keyword evidence="2" id="KW-1185">Reference proteome</keyword>
<dbReference type="AlphaFoldDB" id="A0A074VAV9"/>
<protein>
    <submittedName>
        <fullName evidence="1">Uncharacterized protein</fullName>
    </submittedName>
</protein>
<name>A0A074VAV9_AURM1</name>
<dbReference type="RefSeq" id="XP_040874517.1">
    <property type="nucleotide sequence ID" value="XM_041025564.1"/>
</dbReference>
<gene>
    <name evidence="1" type="ORF">M437DRAFT_70757</name>
</gene>
<reference evidence="1 2" key="1">
    <citation type="journal article" date="2014" name="BMC Genomics">
        <title>Genome sequencing of four Aureobasidium pullulans varieties: biotechnological potential, stress tolerance, and description of new species.</title>
        <authorList>
            <person name="Gostin Ar C."/>
            <person name="Ohm R.A."/>
            <person name="Kogej T."/>
            <person name="Sonjak S."/>
            <person name="Turk M."/>
            <person name="Zajc J."/>
            <person name="Zalar P."/>
            <person name="Grube M."/>
            <person name="Sun H."/>
            <person name="Han J."/>
            <person name="Sharma A."/>
            <person name="Chiniquy J."/>
            <person name="Ngan C.Y."/>
            <person name="Lipzen A."/>
            <person name="Barry K."/>
            <person name="Grigoriev I.V."/>
            <person name="Gunde-Cimerman N."/>
        </authorList>
    </citation>
    <scope>NUCLEOTIDE SEQUENCE [LARGE SCALE GENOMIC DNA]</scope>
    <source>
        <strain evidence="1 2">CBS 110374</strain>
    </source>
</reference>
<accession>A0A074VAV9</accession>
<dbReference type="Proteomes" id="UP000030672">
    <property type="component" value="Unassembled WGS sequence"/>
</dbReference>
<organism evidence="1 2">
    <name type="scientific">Aureobasidium melanogenum (strain CBS 110374)</name>
    <name type="common">Aureobasidium pullulans var. melanogenum</name>
    <dbReference type="NCBI Taxonomy" id="1043003"/>
    <lineage>
        <taxon>Eukaryota</taxon>
        <taxon>Fungi</taxon>
        <taxon>Dikarya</taxon>
        <taxon>Ascomycota</taxon>
        <taxon>Pezizomycotina</taxon>
        <taxon>Dothideomycetes</taxon>
        <taxon>Dothideomycetidae</taxon>
        <taxon>Dothideales</taxon>
        <taxon>Saccotheciaceae</taxon>
        <taxon>Aureobasidium</taxon>
    </lineage>
</organism>
<dbReference type="HOGENOM" id="CLU_758582_0_0_1"/>
<evidence type="ECO:0000313" key="1">
    <source>
        <dbReference type="EMBL" id="KEQ57493.1"/>
    </source>
</evidence>
<proteinExistence type="predicted"/>
<dbReference type="GeneID" id="63918937"/>
<dbReference type="EMBL" id="KL584911">
    <property type="protein sequence ID" value="KEQ57493.1"/>
    <property type="molecule type" value="Genomic_DNA"/>
</dbReference>